<protein>
    <submittedName>
        <fullName evidence="2">Uncharacterized protein</fullName>
    </submittedName>
</protein>
<sequence length="81" mass="8202">MENKSTNPSKGGKSAKIPPQRGQVKVKIFQRVAGAVAAKNNKARVQTSPDEGGSGNGGGSGSGSGGEPTNYACILDETKEL</sequence>
<feature type="compositionally biased region" description="Gly residues" evidence="1">
    <location>
        <begin position="52"/>
        <end position="66"/>
    </location>
</feature>
<name>A0A438E0J6_VITVI</name>
<feature type="region of interest" description="Disordered" evidence="1">
    <location>
        <begin position="38"/>
        <end position="81"/>
    </location>
</feature>
<reference evidence="2 3" key="1">
    <citation type="journal article" date="2018" name="PLoS Genet.">
        <title>Population sequencing reveals clonal diversity and ancestral inbreeding in the grapevine cultivar Chardonnay.</title>
        <authorList>
            <person name="Roach M.J."/>
            <person name="Johnson D.L."/>
            <person name="Bohlmann J."/>
            <person name="van Vuuren H.J."/>
            <person name="Jones S.J."/>
            <person name="Pretorius I.S."/>
            <person name="Schmidt S.A."/>
            <person name="Borneman A.R."/>
        </authorList>
    </citation>
    <scope>NUCLEOTIDE SEQUENCE [LARGE SCALE GENOMIC DNA]</scope>
    <source>
        <strain evidence="3">cv. Chardonnay</strain>
        <tissue evidence="2">Leaf</tissue>
    </source>
</reference>
<evidence type="ECO:0000256" key="1">
    <source>
        <dbReference type="SAM" id="MobiDB-lite"/>
    </source>
</evidence>
<accession>A0A438E0J6</accession>
<evidence type="ECO:0000313" key="2">
    <source>
        <dbReference type="EMBL" id="RVW41218.1"/>
    </source>
</evidence>
<dbReference type="Proteomes" id="UP000288805">
    <property type="component" value="Unassembled WGS sequence"/>
</dbReference>
<gene>
    <name evidence="2" type="ORF">CK203_114964</name>
</gene>
<evidence type="ECO:0000313" key="3">
    <source>
        <dbReference type="Proteomes" id="UP000288805"/>
    </source>
</evidence>
<proteinExistence type="predicted"/>
<dbReference type="EMBL" id="QGNW01001444">
    <property type="protein sequence ID" value="RVW41218.1"/>
    <property type="molecule type" value="Genomic_DNA"/>
</dbReference>
<feature type="region of interest" description="Disordered" evidence="1">
    <location>
        <begin position="1"/>
        <end position="23"/>
    </location>
</feature>
<comment type="caution">
    <text evidence="2">The sequence shown here is derived from an EMBL/GenBank/DDBJ whole genome shotgun (WGS) entry which is preliminary data.</text>
</comment>
<dbReference type="AlphaFoldDB" id="A0A438E0J6"/>
<organism evidence="2 3">
    <name type="scientific">Vitis vinifera</name>
    <name type="common">Grape</name>
    <dbReference type="NCBI Taxonomy" id="29760"/>
    <lineage>
        <taxon>Eukaryota</taxon>
        <taxon>Viridiplantae</taxon>
        <taxon>Streptophyta</taxon>
        <taxon>Embryophyta</taxon>
        <taxon>Tracheophyta</taxon>
        <taxon>Spermatophyta</taxon>
        <taxon>Magnoliopsida</taxon>
        <taxon>eudicotyledons</taxon>
        <taxon>Gunneridae</taxon>
        <taxon>Pentapetalae</taxon>
        <taxon>rosids</taxon>
        <taxon>Vitales</taxon>
        <taxon>Vitaceae</taxon>
        <taxon>Viteae</taxon>
        <taxon>Vitis</taxon>
    </lineage>
</organism>